<protein>
    <submittedName>
        <fullName evidence="2">Uncharacterized protein</fullName>
    </submittedName>
</protein>
<name>A0A835C1M4_9POAL</name>
<evidence type="ECO:0000313" key="2">
    <source>
        <dbReference type="EMBL" id="KAF8704930.1"/>
    </source>
</evidence>
<dbReference type="Proteomes" id="UP000636709">
    <property type="component" value="Unassembled WGS sequence"/>
</dbReference>
<feature type="compositionally biased region" description="Basic and acidic residues" evidence="1">
    <location>
        <begin position="81"/>
        <end position="92"/>
    </location>
</feature>
<dbReference type="EMBL" id="JACEFO010001770">
    <property type="protein sequence ID" value="KAF8704930.1"/>
    <property type="molecule type" value="Genomic_DNA"/>
</dbReference>
<sequence length="198" mass="21408">MAHGGLHRLDAHRARCLDLDASSSLPEMSSDAPVRGHASHQATATSSPAQHPADGPAHIDANSDGARVGHGRINPDAAAEVAEKDMAAEVVEHTLPSGGGGGGTSGGARPPRKKDWTPEEHKAAKEFMKALLDDYDEYAAMSEDEIEDEYRRAGKLHKYDPEMELAKRCARVAKKHPPPPGYYPVLEQDFKLIEDDED</sequence>
<accession>A0A835C1M4</accession>
<feature type="compositionally biased region" description="Polar residues" evidence="1">
    <location>
        <begin position="40"/>
        <end position="49"/>
    </location>
</feature>
<evidence type="ECO:0000256" key="1">
    <source>
        <dbReference type="SAM" id="MobiDB-lite"/>
    </source>
</evidence>
<dbReference type="AlphaFoldDB" id="A0A835C1M4"/>
<reference evidence="2" key="1">
    <citation type="submission" date="2020-07" db="EMBL/GenBank/DDBJ databases">
        <title>Genome sequence and genetic diversity analysis of an under-domesticated orphan crop, white fonio (Digitaria exilis).</title>
        <authorList>
            <person name="Bennetzen J.L."/>
            <person name="Chen S."/>
            <person name="Ma X."/>
            <person name="Wang X."/>
            <person name="Yssel A.E.J."/>
            <person name="Chaluvadi S.R."/>
            <person name="Johnson M."/>
            <person name="Gangashetty P."/>
            <person name="Hamidou F."/>
            <person name="Sanogo M.D."/>
            <person name="Zwaenepoel A."/>
            <person name="Wallace J."/>
            <person name="Van De Peer Y."/>
            <person name="Van Deynze A."/>
        </authorList>
    </citation>
    <scope>NUCLEOTIDE SEQUENCE</scope>
    <source>
        <tissue evidence="2">Leaves</tissue>
    </source>
</reference>
<feature type="region of interest" description="Disordered" evidence="1">
    <location>
        <begin position="23"/>
        <end position="121"/>
    </location>
</feature>
<keyword evidence="3" id="KW-1185">Reference proteome</keyword>
<proteinExistence type="predicted"/>
<gene>
    <name evidence="2" type="ORF">HU200_031174</name>
</gene>
<evidence type="ECO:0000313" key="3">
    <source>
        <dbReference type="Proteomes" id="UP000636709"/>
    </source>
</evidence>
<feature type="compositionally biased region" description="Gly residues" evidence="1">
    <location>
        <begin position="97"/>
        <end position="106"/>
    </location>
</feature>
<dbReference type="OrthoDB" id="690137at2759"/>
<comment type="caution">
    <text evidence="2">The sequence shown here is derived from an EMBL/GenBank/DDBJ whole genome shotgun (WGS) entry which is preliminary data.</text>
</comment>
<organism evidence="2 3">
    <name type="scientific">Digitaria exilis</name>
    <dbReference type="NCBI Taxonomy" id="1010633"/>
    <lineage>
        <taxon>Eukaryota</taxon>
        <taxon>Viridiplantae</taxon>
        <taxon>Streptophyta</taxon>
        <taxon>Embryophyta</taxon>
        <taxon>Tracheophyta</taxon>
        <taxon>Spermatophyta</taxon>
        <taxon>Magnoliopsida</taxon>
        <taxon>Liliopsida</taxon>
        <taxon>Poales</taxon>
        <taxon>Poaceae</taxon>
        <taxon>PACMAD clade</taxon>
        <taxon>Panicoideae</taxon>
        <taxon>Panicodae</taxon>
        <taxon>Paniceae</taxon>
        <taxon>Anthephorinae</taxon>
        <taxon>Digitaria</taxon>
    </lineage>
</organism>